<reference evidence="2" key="2">
    <citation type="submission" date="2025-08" db="UniProtKB">
        <authorList>
            <consortium name="Ensembl"/>
        </authorList>
    </citation>
    <scope>IDENTIFICATION</scope>
</reference>
<evidence type="ECO:0000313" key="2">
    <source>
        <dbReference type="Ensembl" id="ENSACAP00000027269.1"/>
    </source>
</evidence>
<feature type="domain" description="Reverse transcriptase" evidence="1">
    <location>
        <begin position="3"/>
        <end position="277"/>
    </location>
</feature>
<dbReference type="PANTHER" id="PTHR31635:SF196">
    <property type="entry name" value="REVERSE TRANSCRIPTASE DOMAIN-CONTAINING PROTEIN-RELATED"/>
    <property type="match status" value="1"/>
</dbReference>
<protein>
    <recommendedName>
        <fullName evidence="1">Reverse transcriptase domain-containing protein</fullName>
    </recommendedName>
</protein>
<dbReference type="GeneTree" id="ENSGT01150000286916"/>
<proteinExistence type="predicted"/>
<dbReference type="PANTHER" id="PTHR31635">
    <property type="entry name" value="REVERSE TRANSCRIPTASE DOMAIN-CONTAINING PROTEIN-RELATED"/>
    <property type="match status" value="1"/>
</dbReference>
<accession>A0A803SWC9</accession>
<evidence type="ECO:0000259" key="1">
    <source>
        <dbReference type="PROSITE" id="PS50878"/>
    </source>
</evidence>
<keyword evidence="3" id="KW-1185">Reference proteome</keyword>
<dbReference type="PROSITE" id="PS50878">
    <property type="entry name" value="RT_POL"/>
    <property type="match status" value="1"/>
</dbReference>
<dbReference type="Ensembl" id="ENSACAT00000057710.1">
    <property type="protein sequence ID" value="ENSACAP00000027269.1"/>
    <property type="gene ID" value="ENSACAG00000041164.1"/>
</dbReference>
<reference evidence="2" key="3">
    <citation type="submission" date="2025-09" db="UniProtKB">
        <authorList>
            <consortium name="Ensembl"/>
        </authorList>
    </citation>
    <scope>IDENTIFICATION</scope>
</reference>
<evidence type="ECO:0000313" key="3">
    <source>
        <dbReference type="Proteomes" id="UP000001646"/>
    </source>
</evidence>
<dbReference type="Pfam" id="PF00078">
    <property type="entry name" value="RVT_1"/>
    <property type="match status" value="1"/>
</dbReference>
<reference evidence="2" key="1">
    <citation type="submission" date="2009-12" db="EMBL/GenBank/DDBJ databases">
        <title>The Genome Sequence of Anolis carolinensis (Green Anole Lizard).</title>
        <authorList>
            <consortium name="The Genome Sequencing Platform"/>
            <person name="Di Palma F."/>
            <person name="Alfoldi J."/>
            <person name="Heiman D."/>
            <person name="Young S."/>
            <person name="Grabherr M."/>
            <person name="Johnson J."/>
            <person name="Lander E.S."/>
            <person name="Lindblad-Toh K."/>
        </authorList>
    </citation>
    <scope>NUCLEOTIDE SEQUENCE [LARGE SCALE GENOMIC DNA]</scope>
    <source>
        <strain evidence="2">JBL SC #1</strain>
    </source>
</reference>
<dbReference type="InParanoid" id="A0A803SWC9"/>
<name>A0A803SWC9_ANOCA</name>
<dbReference type="Proteomes" id="UP000001646">
    <property type="component" value="Unplaced"/>
</dbReference>
<dbReference type="InterPro" id="IPR043502">
    <property type="entry name" value="DNA/RNA_pol_sf"/>
</dbReference>
<dbReference type="AlphaFoldDB" id="A0A803SWC9"/>
<dbReference type="SUPFAM" id="SSF56672">
    <property type="entry name" value="DNA/RNA polymerases"/>
    <property type="match status" value="1"/>
</dbReference>
<dbReference type="CDD" id="cd01650">
    <property type="entry name" value="RT_nLTR_like"/>
    <property type="match status" value="1"/>
</dbReference>
<organism evidence="2 3">
    <name type="scientific">Anolis carolinensis</name>
    <name type="common">Green anole</name>
    <name type="synonym">American chameleon</name>
    <dbReference type="NCBI Taxonomy" id="28377"/>
    <lineage>
        <taxon>Eukaryota</taxon>
        <taxon>Metazoa</taxon>
        <taxon>Chordata</taxon>
        <taxon>Craniata</taxon>
        <taxon>Vertebrata</taxon>
        <taxon>Euteleostomi</taxon>
        <taxon>Lepidosauria</taxon>
        <taxon>Squamata</taxon>
        <taxon>Bifurcata</taxon>
        <taxon>Unidentata</taxon>
        <taxon>Episquamata</taxon>
        <taxon>Toxicofera</taxon>
        <taxon>Iguania</taxon>
        <taxon>Dactyloidae</taxon>
        <taxon>Anolis</taxon>
    </lineage>
</organism>
<dbReference type="InterPro" id="IPR000477">
    <property type="entry name" value="RT_dom"/>
</dbReference>
<sequence length="756" mass="90683">MNNILEGEKIPQSWENANIVLIPKKNTDNVRVANFRPISLLNVDYKIFTSILAERLKNVLAERIHEDQCGFLPGRHQRDNIRIIMNAIEYYEKNRQREVAFLFLDAEKAFDSVIWFCILETLSEMDIGFYFKNAIKKIYSKQSARIIINGELSDTLEIKKGTRQGCPLSPLLFILTSEILLDAIRKNKDLKGLRTKNIIFKTRAYADDIVCLIEEPTNQIKLWLETIEKFGEIAGIKINREKTKILTKNISQAQREELQKKTGIEVVKKVKYLGIELTASNTQLQKNNYDKKWREVKKKMERWDALNLSLLGKIAAIKMKVLAEALFLFQNLPILRNKKTLSDWQKEINKFIWGRKRARIKFQYMKDDIRRGGMGVPDLQIYYDAAVLEWVKEWAILRKTRILALEGQDLNKGWHAYLWKRKGFKEKNFNNHYIRKALLTTWERYKHKFYRKTPLWLSPLESEHMREIPRERWLTYKHLVRGDNHGISIKPYEEVKQLEPSITWLNYWQINECFKIDNQIGFEKNDTTWDKVLKLEKKVIKVLYQQLLIWETEEVYVKDNMIAWAREFGHTINFEDWEKCWQKRLKYTYSTAIKESWYKNFFRWYITPVKLAKFNKGKRGEECWKCRKEKGDLFHMWWGCKKIKRFWRKIKKEMEIILQIKFTLKPEYLLLGLTDFYMDSNNEKLFIYMISAARIVIAKSWKTTEIPSLELWTLKLMDIQNMDNLTQIISQKYHTTTKTNWNNLSRYLKEKWNLEI</sequence>